<dbReference type="PANTHER" id="PTHR34671">
    <property type="entry name" value="EM-LIKE PROTEIN GEA1"/>
    <property type="match status" value="1"/>
</dbReference>
<feature type="compositionally biased region" description="Basic and acidic residues" evidence="2">
    <location>
        <begin position="97"/>
        <end position="111"/>
    </location>
</feature>
<dbReference type="EMBL" id="CM018050">
    <property type="protein sequence ID" value="KAA8517767.1"/>
    <property type="molecule type" value="Genomic_DNA"/>
</dbReference>
<evidence type="ECO:0000313" key="3">
    <source>
        <dbReference type="EMBL" id="KAA8517767.1"/>
    </source>
</evidence>
<accession>A0A5J4ZKF1</accession>
<dbReference type="Proteomes" id="UP000325577">
    <property type="component" value="Linkage Group LG7"/>
</dbReference>
<dbReference type="Pfam" id="PF00477">
    <property type="entry name" value="LEA_5"/>
    <property type="match status" value="1"/>
</dbReference>
<evidence type="ECO:0000256" key="1">
    <source>
        <dbReference type="ARBA" id="ARBA00006863"/>
    </source>
</evidence>
<reference evidence="3 4" key="1">
    <citation type="submission" date="2019-09" db="EMBL/GenBank/DDBJ databases">
        <title>A chromosome-level genome assembly of the Chinese tupelo Nyssa sinensis.</title>
        <authorList>
            <person name="Yang X."/>
            <person name="Kang M."/>
            <person name="Yang Y."/>
            <person name="Xiong H."/>
            <person name="Wang M."/>
            <person name="Zhang Z."/>
            <person name="Wang Z."/>
            <person name="Wu H."/>
            <person name="Ma T."/>
            <person name="Liu J."/>
            <person name="Xi Z."/>
        </authorList>
    </citation>
    <scope>NUCLEOTIDE SEQUENCE [LARGE SCALE GENOMIC DNA]</scope>
    <source>
        <strain evidence="3">J267</strain>
        <tissue evidence="3">Leaf</tissue>
    </source>
</reference>
<organism evidence="3 4">
    <name type="scientific">Nyssa sinensis</name>
    <dbReference type="NCBI Taxonomy" id="561372"/>
    <lineage>
        <taxon>Eukaryota</taxon>
        <taxon>Viridiplantae</taxon>
        <taxon>Streptophyta</taxon>
        <taxon>Embryophyta</taxon>
        <taxon>Tracheophyta</taxon>
        <taxon>Spermatophyta</taxon>
        <taxon>Magnoliopsida</taxon>
        <taxon>eudicotyledons</taxon>
        <taxon>Gunneridae</taxon>
        <taxon>Pentapetalae</taxon>
        <taxon>asterids</taxon>
        <taxon>Cornales</taxon>
        <taxon>Nyssaceae</taxon>
        <taxon>Nyssa</taxon>
    </lineage>
</organism>
<dbReference type="AlphaFoldDB" id="A0A5J4ZKF1"/>
<name>A0A5J4ZKF1_9ASTE</name>
<dbReference type="PROSITE" id="PS00431">
    <property type="entry name" value="SMALL_HYDR_PLANT_SEED"/>
    <property type="match status" value="1"/>
</dbReference>
<feature type="compositionally biased region" description="Basic and acidic residues" evidence="2">
    <location>
        <begin position="37"/>
        <end position="51"/>
    </location>
</feature>
<gene>
    <name evidence="3" type="ORF">F0562_015228</name>
</gene>
<comment type="similarity">
    <text evidence="1">Belongs to the small hydrophilic plant seed protein family.</text>
</comment>
<proteinExistence type="inferred from homology"/>
<dbReference type="GO" id="GO:0005829">
    <property type="term" value="C:cytosol"/>
    <property type="evidence" value="ECO:0007669"/>
    <property type="project" value="TreeGrafter"/>
</dbReference>
<sequence>MASQQERAELDAKARQGETVVPGGTGCKTLEGSRASSEGRSRRGLTRRDQLGVEGYQELGSSGGQTRKEQIGMEGYQEMGRKGGLSTPDKFGRKRKEGIEIDESKFRTSSR</sequence>
<evidence type="ECO:0000313" key="4">
    <source>
        <dbReference type="Proteomes" id="UP000325577"/>
    </source>
</evidence>
<dbReference type="InterPro" id="IPR000389">
    <property type="entry name" value="Small_hydrophilic_seed_prot"/>
</dbReference>
<dbReference type="OrthoDB" id="540492at2759"/>
<protein>
    <submittedName>
        <fullName evidence="3">Uncharacterized protein</fullName>
    </submittedName>
</protein>
<keyword evidence="4" id="KW-1185">Reference proteome</keyword>
<evidence type="ECO:0000256" key="2">
    <source>
        <dbReference type="SAM" id="MobiDB-lite"/>
    </source>
</evidence>
<dbReference type="PANTHER" id="PTHR34671:SF22">
    <property type="entry name" value="OS01G0159600 PROTEIN"/>
    <property type="match status" value="1"/>
</dbReference>
<feature type="region of interest" description="Disordered" evidence="2">
    <location>
        <begin position="1"/>
        <end position="111"/>
    </location>
</feature>
<dbReference type="InterPro" id="IPR022377">
    <property type="entry name" value="Sm_Hydphi_plant_seed_CS"/>
</dbReference>
<dbReference type="InterPro" id="IPR038956">
    <property type="entry name" value="LEA_5"/>
</dbReference>
<dbReference type="GO" id="GO:0009737">
    <property type="term" value="P:response to abscisic acid"/>
    <property type="evidence" value="ECO:0007669"/>
    <property type="project" value="TreeGrafter"/>
</dbReference>
<feature type="compositionally biased region" description="Basic and acidic residues" evidence="2">
    <location>
        <begin position="1"/>
        <end position="16"/>
    </location>
</feature>